<evidence type="ECO:0000313" key="2">
    <source>
        <dbReference type="EMBL" id="AOT62468.1"/>
    </source>
</evidence>
<gene>
    <name evidence="2" type="ORF">A4G23_05366</name>
</gene>
<evidence type="ECO:0000313" key="3">
    <source>
        <dbReference type="Proteomes" id="UP000095349"/>
    </source>
</evidence>
<evidence type="ECO:0000259" key="1">
    <source>
        <dbReference type="Pfam" id="PF04965"/>
    </source>
</evidence>
<dbReference type="InterPro" id="IPR007048">
    <property type="entry name" value="IraD/Gp25-like"/>
</dbReference>
<reference evidence="2 3" key="1">
    <citation type="submission" date="2016-09" db="EMBL/GenBank/DDBJ databases">
        <title>Streptomyces rubrolavendulae MJM4426 Genome sequencing and assembly.</title>
        <authorList>
            <person name="Kim J.-G."/>
        </authorList>
    </citation>
    <scope>NUCLEOTIDE SEQUENCE [LARGE SCALE GENOMIC DNA]</scope>
    <source>
        <strain evidence="2 3">MJM4426</strain>
    </source>
</reference>
<dbReference type="Pfam" id="PF04965">
    <property type="entry name" value="GPW_gp25"/>
    <property type="match status" value="1"/>
</dbReference>
<keyword evidence="3" id="KW-1185">Reference proteome</keyword>
<protein>
    <submittedName>
        <fullName evidence="2">Gene 25-like lysozyme</fullName>
    </submittedName>
</protein>
<dbReference type="KEGG" id="srn:A4G23_05366"/>
<accession>A0A1D8GAL0</accession>
<proteinExistence type="predicted"/>
<dbReference type="GeneID" id="91406854"/>
<name>A0A1D8GAL0_9ACTN</name>
<dbReference type="PATRIC" id="fig|285473.5.peg.5655"/>
<dbReference type="STRING" id="285473.A4G23_05366"/>
<organism evidence="2 3">
    <name type="scientific">Streptomyces rubrolavendulae</name>
    <dbReference type="NCBI Taxonomy" id="285473"/>
    <lineage>
        <taxon>Bacteria</taxon>
        <taxon>Bacillati</taxon>
        <taxon>Actinomycetota</taxon>
        <taxon>Actinomycetes</taxon>
        <taxon>Kitasatosporales</taxon>
        <taxon>Streptomycetaceae</taxon>
        <taxon>Streptomyces</taxon>
    </lineage>
</organism>
<feature type="domain" description="IraD/Gp25-like" evidence="1">
    <location>
        <begin position="26"/>
        <end position="116"/>
    </location>
</feature>
<dbReference type="EMBL" id="CP017316">
    <property type="protein sequence ID" value="AOT62468.1"/>
    <property type="molecule type" value="Genomic_DNA"/>
</dbReference>
<dbReference type="RefSeq" id="WP_031130345.1">
    <property type="nucleotide sequence ID" value="NZ_CP017316.1"/>
</dbReference>
<sequence>MSEEFLGTGWRFPILPDTSGRLGYAAGEESVEHCLRALLLTGTGERVMRPDLGTRAHELVFAPGSTQNLRDLEDSIAAAVRDHEPRVELDEVRAEADPADATRITVSVVYRVRRSNTRANLVFPFYASLTGPGAAPGRTP</sequence>
<dbReference type="Gene3D" id="3.10.450.40">
    <property type="match status" value="1"/>
</dbReference>
<dbReference type="SUPFAM" id="SSF160719">
    <property type="entry name" value="gpW/gp25-like"/>
    <property type="match status" value="1"/>
</dbReference>
<dbReference type="OrthoDB" id="9802846at2"/>
<dbReference type="Proteomes" id="UP000095349">
    <property type="component" value="Chromosome"/>
</dbReference>
<dbReference type="AlphaFoldDB" id="A0A1D8GAL0"/>